<dbReference type="InterPro" id="IPR013120">
    <property type="entry name" value="FAR_NAD-bd"/>
</dbReference>
<organism evidence="2 3">
    <name type="scientific">Cellulophaga tyrosinoxydans</name>
    <dbReference type="NCBI Taxonomy" id="504486"/>
    <lineage>
        <taxon>Bacteria</taxon>
        <taxon>Pseudomonadati</taxon>
        <taxon>Bacteroidota</taxon>
        <taxon>Flavobacteriia</taxon>
        <taxon>Flavobacteriales</taxon>
        <taxon>Flavobacteriaceae</taxon>
        <taxon>Cellulophaga</taxon>
    </lineage>
</organism>
<dbReference type="GO" id="GO:0004029">
    <property type="term" value="F:aldehyde dehydrogenase (NAD+) activity"/>
    <property type="evidence" value="ECO:0007669"/>
    <property type="project" value="TreeGrafter"/>
</dbReference>
<dbReference type="PANTHER" id="PTHR48079:SF6">
    <property type="entry name" value="NAD(P)-BINDING DOMAIN-CONTAINING PROTEIN-RELATED"/>
    <property type="match status" value="1"/>
</dbReference>
<evidence type="ECO:0000313" key="2">
    <source>
        <dbReference type="EMBL" id="SMC44179.1"/>
    </source>
</evidence>
<dbReference type="STRING" id="504486.SAMN05660703_1224"/>
<accession>A0A1W1Z6V4</accession>
<reference evidence="3" key="1">
    <citation type="submission" date="2017-04" db="EMBL/GenBank/DDBJ databases">
        <authorList>
            <person name="Varghese N."/>
            <person name="Submissions S."/>
        </authorList>
    </citation>
    <scope>NUCLEOTIDE SEQUENCE [LARGE SCALE GENOMIC DNA]</scope>
    <source>
        <strain evidence="3">DSM 21164</strain>
    </source>
</reference>
<dbReference type="Gene3D" id="3.40.50.720">
    <property type="entry name" value="NAD(P)-binding Rossmann-like Domain"/>
    <property type="match status" value="1"/>
</dbReference>
<keyword evidence="3" id="KW-1185">Reference proteome</keyword>
<evidence type="ECO:0000313" key="3">
    <source>
        <dbReference type="Proteomes" id="UP000192360"/>
    </source>
</evidence>
<dbReference type="InterPro" id="IPR036291">
    <property type="entry name" value="NAD(P)-bd_dom_sf"/>
</dbReference>
<dbReference type="RefSeq" id="WP_084060487.1">
    <property type="nucleotide sequence ID" value="NZ_FWXO01000001.1"/>
</dbReference>
<dbReference type="OrthoDB" id="596910at2"/>
<proteinExistence type="predicted"/>
<name>A0A1W1Z6V4_9FLAO</name>
<protein>
    <submittedName>
        <fullName evidence="2">Nucleoside-diphosphate-sugar epimerase</fullName>
    </submittedName>
</protein>
<feature type="domain" description="Thioester reductase (TE)" evidence="1">
    <location>
        <begin position="4"/>
        <end position="192"/>
    </location>
</feature>
<dbReference type="InterPro" id="IPR051783">
    <property type="entry name" value="NAD(P)-dependent_oxidoreduct"/>
</dbReference>
<dbReference type="SUPFAM" id="SSF51735">
    <property type="entry name" value="NAD(P)-binding Rossmann-fold domains"/>
    <property type="match status" value="1"/>
</dbReference>
<sequence length="334" mass="37683">MILVTGGTGLVGAHLLVTLTKTEAVVRATRRADSDLKKVAQIFSYYSDDYTKQFQKIEWVVADINDIPALELAFEGITQVYHCAALISFNPKDYSKLLKINAEGTANMVNLCLAFKIKKLVYVSSIATTGKELHSDIVNEESEWTNKDANVYALTKYEAEMEVWRGSQEGLPVVIFNPGVILGPGFWNSGSGLFFKSAAKEYSYYPPGGTGFITVNDVVKLLILGMNSTIDKERFIAISENKTYKEILYAICENLKIASPTKELKLWQLQLLRRLDWIRSVLTNKQRKITGNTVKSLSENKVYNNKKLVETFNYEFEALDKTIAFSCRKFKEES</sequence>
<dbReference type="AlphaFoldDB" id="A0A1W1Z6V4"/>
<dbReference type="Pfam" id="PF07993">
    <property type="entry name" value="NAD_binding_4"/>
    <property type="match status" value="1"/>
</dbReference>
<gene>
    <name evidence="2" type="ORF">SAMN05660703_1224</name>
</gene>
<dbReference type="EMBL" id="FWXO01000001">
    <property type="protein sequence ID" value="SMC44179.1"/>
    <property type="molecule type" value="Genomic_DNA"/>
</dbReference>
<dbReference type="GO" id="GO:0005737">
    <property type="term" value="C:cytoplasm"/>
    <property type="evidence" value="ECO:0007669"/>
    <property type="project" value="TreeGrafter"/>
</dbReference>
<evidence type="ECO:0000259" key="1">
    <source>
        <dbReference type="Pfam" id="PF07993"/>
    </source>
</evidence>
<dbReference type="Proteomes" id="UP000192360">
    <property type="component" value="Unassembled WGS sequence"/>
</dbReference>
<dbReference type="PANTHER" id="PTHR48079">
    <property type="entry name" value="PROTEIN YEEZ"/>
    <property type="match status" value="1"/>
</dbReference>